<evidence type="ECO:0000256" key="1">
    <source>
        <dbReference type="SAM" id="Coils"/>
    </source>
</evidence>
<feature type="region of interest" description="Disordered" evidence="2">
    <location>
        <begin position="226"/>
        <end position="251"/>
    </location>
</feature>
<feature type="compositionally biased region" description="Low complexity" evidence="2">
    <location>
        <begin position="237"/>
        <end position="251"/>
    </location>
</feature>
<dbReference type="RefSeq" id="XP_028148649.1">
    <property type="nucleotide sequence ID" value="XM_028292848.1"/>
</dbReference>
<reference evidence="3" key="1">
    <citation type="submission" date="2025-08" db="UniProtKB">
        <authorList>
            <consortium name="RefSeq"/>
        </authorList>
    </citation>
    <scope>IDENTIFICATION</scope>
    <source>
        <tissue evidence="3">Whole insect</tissue>
    </source>
</reference>
<gene>
    <name evidence="3" type="primary">LOC114342048</name>
</gene>
<dbReference type="InterPro" id="IPR005312">
    <property type="entry name" value="DUF1759"/>
</dbReference>
<evidence type="ECO:0000313" key="3">
    <source>
        <dbReference type="RefSeq" id="XP_028148649.1"/>
    </source>
</evidence>
<organism evidence="3">
    <name type="scientific">Diabrotica virgifera virgifera</name>
    <name type="common">western corn rootworm</name>
    <dbReference type="NCBI Taxonomy" id="50390"/>
    <lineage>
        <taxon>Eukaryota</taxon>
        <taxon>Metazoa</taxon>
        <taxon>Ecdysozoa</taxon>
        <taxon>Arthropoda</taxon>
        <taxon>Hexapoda</taxon>
        <taxon>Insecta</taxon>
        <taxon>Pterygota</taxon>
        <taxon>Neoptera</taxon>
        <taxon>Endopterygota</taxon>
        <taxon>Coleoptera</taxon>
        <taxon>Polyphaga</taxon>
        <taxon>Cucujiformia</taxon>
        <taxon>Chrysomeloidea</taxon>
        <taxon>Chrysomelidae</taxon>
        <taxon>Galerucinae</taxon>
        <taxon>Diabroticina</taxon>
        <taxon>Diabroticites</taxon>
        <taxon>Diabrotica</taxon>
    </lineage>
</organism>
<protein>
    <submittedName>
        <fullName evidence="3">Uncharacterized protein LOC114342048</fullName>
    </submittedName>
</protein>
<accession>A0A6P7GG21</accession>
<name>A0A6P7GG21_DIAVI</name>
<keyword evidence="1" id="KW-0175">Coiled coil</keyword>
<dbReference type="PANTHER" id="PTHR22955:SF77">
    <property type="entry name" value="ASPARTIC PUTATIVE DOMAIN-CONTAINING PROTEIN-RELATED"/>
    <property type="match status" value="1"/>
</dbReference>
<dbReference type="InParanoid" id="A0A6P7GG21"/>
<feature type="non-terminal residue" evidence="3">
    <location>
        <position position="395"/>
    </location>
</feature>
<sequence length="395" mass="44931">MSEALDKLHNFNTADGSVTELQARLNDAKHLIREFEDIQREIEASLDQVSEEEINHYIEFNSLYYSTNLFLDRFENKELLIHNHNKSMFNIKQIKENSSSSLRYLVDTITSNLRSLQSLKEPVDKWDSLLTYIVLEKLDSDTAQDWEKNKTKNCSFQDFKTFLSNKANVLEKIEQSTNHARHSSDKSQCSSHSSNKSSKTHSFVTNQSAIKTFLSNKANVLEKIEQSTNHARHSSDKSQCSSHSSNKSSKTRSFVTNQSAIFSCAFCRGDHKIYTCEEFLKLNVHSRIEEVKKRSLCLNCLHVGHISSTCKYGKCKHCKSKHHSVLHIETSEVSIPSTSHINSQTSLSNYTNVQNKGVLLSTVKVQLFDQHNKAHTCKAILDSGSQSNFVSSNLL</sequence>
<feature type="region of interest" description="Disordered" evidence="2">
    <location>
        <begin position="175"/>
        <end position="203"/>
    </location>
</feature>
<feature type="compositionally biased region" description="Low complexity" evidence="2">
    <location>
        <begin position="186"/>
        <end position="202"/>
    </location>
</feature>
<dbReference type="Pfam" id="PF03564">
    <property type="entry name" value="DUF1759"/>
    <property type="match status" value="1"/>
</dbReference>
<proteinExistence type="predicted"/>
<feature type="coiled-coil region" evidence="1">
    <location>
        <begin position="18"/>
        <end position="55"/>
    </location>
</feature>
<dbReference type="PANTHER" id="PTHR22955">
    <property type="entry name" value="RETROTRANSPOSON"/>
    <property type="match status" value="1"/>
</dbReference>
<evidence type="ECO:0000256" key="2">
    <source>
        <dbReference type="SAM" id="MobiDB-lite"/>
    </source>
</evidence>
<dbReference type="AlphaFoldDB" id="A0A6P7GG21"/>